<dbReference type="SMART" id="SM00086">
    <property type="entry name" value="PAC"/>
    <property type="match status" value="2"/>
</dbReference>
<evidence type="ECO:0000313" key="5">
    <source>
        <dbReference type="EMBL" id="MBM7716183.1"/>
    </source>
</evidence>
<feature type="domain" description="PAS" evidence="1">
    <location>
        <begin position="149"/>
        <end position="219"/>
    </location>
</feature>
<dbReference type="Gene3D" id="3.30.70.270">
    <property type="match status" value="1"/>
</dbReference>
<evidence type="ECO:0000259" key="2">
    <source>
        <dbReference type="PROSITE" id="PS50113"/>
    </source>
</evidence>
<dbReference type="SUPFAM" id="SSF141868">
    <property type="entry name" value="EAL domain-like"/>
    <property type="match status" value="1"/>
</dbReference>
<dbReference type="CDD" id="cd01949">
    <property type="entry name" value="GGDEF"/>
    <property type="match status" value="1"/>
</dbReference>
<feature type="domain" description="PAC" evidence="2">
    <location>
        <begin position="223"/>
        <end position="275"/>
    </location>
</feature>
<feature type="domain" description="GGDEF" evidence="4">
    <location>
        <begin position="306"/>
        <end position="439"/>
    </location>
</feature>
<dbReference type="InterPro" id="IPR052155">
    <property type="entry name" value="Biofilm_reg_signaling"/>
</dbReference>
<evidence type="ECO:0000259" key="4">
    <source>
        <dbReference type="PROSITE" id="PS50887"/>
    </source>
</evidence>
<dbReference type="Gene3D" id="3.30.450.20">
    <property type="entry name" value="PAS domain"/>
    <property type="match status" value="2"/>
</dbReference>
<dbReference type="SUPFAM" id="SSF55073">
    <property type="entry name" value="Nucleotide cyclase"/>
    <property type="match status" value="1"/>
</dbReference>
<dbReference type="InterPro" id="IPR043128">
    <property type="entry name" value="Rev_trsase/Diguanyl_cyclase"/>
</dbReference>
<dbReference type="PROSITE" id="PS50113">
    <property type="entry name" value="PAC"/>
    <property type="match status" value="2"/>
</dbReference>
<feature type="domain" description="PAS" evidence="1">
    <location>
        <begin position="24"/>
        <end position="81"/>
    </location>
</feature>
<dbReference type="SMART" id="SM00052">
    <property type="entry name" value="EAL"/>
    <property type="match status" value="1"/>
</dbReference>
<dbReference type="InterPro" id="IPR001633">
    <property type="entry name" value="EAL_dom"/>
</dbReference>
<dbReference type="InterPro" id="IPR029787">
    <property type="entry name" value="Nucleotide_cyclase"/>
</dbReference>
<feature type="domain" description="PAC" evidence="2">
    <location>
        <begin position="96"/>
        <end position="148"/>
    </location>
</feature>
<dbReference type="PANTHER" id="PTHR44757:SF2">
    <property type="entry name" value="BIOFILM ARCHITECTURE MAINTENANCE PROTEIN MBAA"/>
    <property type="match status" value="1"/>
</dbReference>
<evidence type="ECO:0000259" key="3">
    <source>
        <dbReference type="PROSITE" id="PS50883"/>
    </source>
</evidence>
<dbReference type="Pfam" id="PF00563">
    <property type="entry name" value="EAL"/>
    <property type="match status" value="1"/>
</dbReference>
<keyword evidence="6" id="KW-1185">Reference proteome</keyword>
<dbReference type="SMART" id="SM00267">
    <property type="entry name" value="GGDEF"/>
    <property type="match status" value="1"/>
</dbReference>
<name>A0ABS2R959_9BACI</name>
<evidence type="ECO:0000313" key="6">
    <source>
        <dbReference type="Proteomes" id="UP000823485"/>
    </source>
</evidence>
<dbReference type="Pfam" id="PF00989">
    <property type="entry name" value="PAS"/>
    <property type="match status" value="1"/>
</dbReference>
<dbReference type="Gene3D" id="3.20.20.450">
    <property type="entry name" value="EAL domain"/>
    <property type="match status" value="1"/>
</dbReference>
<dbReference type="PROSITE" id="PS50883">
    <property type="entry name" value="EAL"/>
    <property type="match status" value="1"/>
</dbReference>
<sequence length="707" mass="81216">MDQEINVQFLEMLHGQTTDGIVKELADIKYALDQSSIVAITDKRGTIIYVNDLLCKISKYEREELMGQDHRILNSGFHPKEFFKSMWRTIGSGQVWHGEIKNKAKDGTYYWVDTTIVPFLNDQGKPHRYIAIRNDITLRKQMEESIRKSEERYRLITENSLDLIATIDPEGNFLYVSPSHQTVVGMDRSQQKSGKLYDWIHPEDRDLVKNEVRKLVDKQKSSSIMEFRLQAANGKVIFAETKISAITNEGGLIKKLLFATRDMTDRKNWEQKIYHLAYHDTLTDLPNRRLFMNNLDKAISSLNKQEKLAILFIDLDRFKYINDSFGHDMGDYILIEAAQRIKQALRSMDLVARLGGDEFTVILPQIEDVEMVKEIAEKIQQKFKEPIQIPGEQLYLSCSIGIALYPENGRNADDLLKRADTALYTVKERGRSGFALFKHEMEEKSLERIMLENELTKAVKEEQFHLDYQPKLDFSNNELIGMEALVRWNHPELGMIPPNKFIPIAEETGLIIPIGEWVIREACKQNKSWQNLGYPPLTISVNISVRQLEQTNLLGTIQQILAETELDPQWLEIEVTESILSDLENAADILQKIRDFGVQISIDDFGTGYNSFSYIKHLPIDTVKIDSTFVRDIQNSEESQAIIEAILVLARTLGINVVAEGVESKSQLHFLEKEGCNQGQGYLFSKPVASDVFEQYLQERKLLLSNV</sequence>
<proteinExistence type="predicted"/>
<comment type="caution">
    <text evidence="5">The sequence shown here is derived from an EMBL/GenBank/DDBJ whole genome shotgun (WGS) entry which is preliminary data.</text>
</comment>
<dbReference type="Pfam" id="PF13426">
    <property type="entry name" value="PAS_9"/>
    <property type="match status" value="1"/>
</dbReference>
<dbReference type="SMART" id="SM00091">
    <property type="entry name" value="PAS"/>
    <property type="match status" value="2"/>
</dbReference>
<dbReference type="EMBL" id="JAFBFH010000023">
    <property type="protein sequence ID" value="MBM7716183.1"/>
    <property type="molecule type" value="Genomic_DNA"/>
</dbReference>
<dbReference type="NCBIfam" id="TIGR00229">
    <property type="entry name" value="sensory_box"/>
    <property type="match status" value="2"/>
</dbReference>
<dbReference type="InterPro" id="IPR000160">
    <property type="entry name" value="GGDEF_dom"/>
</dbReference>
<dbReference type="SUPFAM" id="SSF55785">
    <property type="entry name" value="PYP-like sensor domain (PAS domain)"/>
    <property type="match status" value="2"/>
</dbReference>
<dbReference type="PANTHER" id="PTHR44757">
    <property type="entry name" value="DIGUANYLATE CYCLASE DGCP"/>
    <property type="match status" value="1"/>
</dbReference>
<reference evidence="5 6" key="1">
    <citation type="submission" date="2021-01" db="EMBL/GenBank/DDBJ databases">
        <title>Genomic Encyclopedia of Type Strains, Phase IV (KMG-IV): sequencing the most valuable type-strain genomes for metagenomic binning, comparative biology and taxonomic classification.</title>
        <authorList>
            <person name="Goeker M."/>
        </authorList>
    </citation>
    <scope>NUCLEOTIDE SEQUENCE [LARGE SCALE GENOMIC DNA]</scope>
    <source>
        <strain evidence="5 6">DSM 105453</strain>
    </source>
</reference>
<dbReference type="InterPro" id="IPR001610">
    <property type="entry name" value="PAC"/>
</dbReference>
<organism evidence="5 6">
    <name type="scientific">Siminovitchia thermophila</name>
    <dbReference type="NCBI Taxonomy" id="1245522"/>
    <lineage>
        <taxon>Bacteria</taxon>
        <taxon>Bacillati</taxon>
        <taxon>Bacillota</taxon>
        <taxon>Bacilli</taxon>
        <taxon>Bacillales</taxon>
        <taxon>Bacillaceae</taxon>
        <taxon>Siminovitchia</taxon>
    </lineage>
</organism>
<dbReference type="InterPro" id="IPR012226">
    <property type="entry name" value="Diguanyl_cyclase/Pdiesterase"/>
</dbReference>
<dbReference type="PROSITE" id="PS50887">
    <property type="entry name" value="GGDEF"/>
    <property type="match status" value="1"/>
</dbReference>
<dbReference type="InterPro" id="IPR000700">
    <property type="entry name" value="PAS-assoc_C"/>
</dbReference>
<dbReference type="InterPro" id="IPR013767">
    <property type="entry name" value="PAS_fold"/>
</dbReference>
<dbReference type="InterPro" id="IPR000014">
    <property type="entry name" value="PAS"/>
</dbReference>
<dbReference type="Pfam" id="PF00990">
    <property type="entry name" value="GGDEF"/>
    <property type="match status" value="1"/>
</dbReference>
<dbReference type="InterPro" id="IPR035965">
    <property type="entry name" value="PAS-like_dom_sf"/>
</dbReference>
<dbReference type="NCBIfam" id="TIGR00254">
    <property type="entry name" value="GGDEF"/>
    <property type="match status" value="1"/>
</dbReference>
<protein>
    <submittedName>
        <fullName evidence="5">Diguanylate cyclase (GGDEF)-like protein/PAS domain S-box-containing protein</fullName>
    </submittedName>
</protein>
<dbReference type="RefSeq" id="WP_077113884.1">
    <property type="nucleotide sequence ID" value="NZ_JAFBFH010000023.1"/>
</dbReference>
<gene>
    <name evidence="5" type="ORF">JOC94_003194</name>
</gene>
<dbReference type="CDD" id="cd01948">
    <property type="entry name" value="EAL"/>
    <property type="match status" value="1"/>
</dbReference>
<evidence type="ECO:0000259" key="1">
    <source>
        <dbReference type="PROSITE" id="PS50112"/>
    </source>
</evidence>
<dbReference type="CDD" id="cd00130">
    <property type="entry name" value="PAS"/>
    <property type="match status" value="2"/>
</dbReference>
<accession>A0ABS2R959</accession>
<dbReference type="InterPro" id="IPR035919">
    <property type="entry name" value="EAL_sf"/>
</dbReference>
<dbReference type="Proteomes" id="UP000823485">
    <property type="component" value="Unassembled WGS sequence"/>
</dbReference>
<dbReference type="PIRSF" id="PIRSF005925">
    <property type="entry name" value="Dos"/>
    <property type="match status" value="1"/>
</dbReference>
<dbReference type="PROSITE" id="PS50112">
    <property type="entry name" value="PAS"/>
    <property type="match status" value="2"/>
</dbReference>
<feature type="domain" description="EAL" evidence="3">
    <location>
        <begin position="448"/>
        <end position="701"/>
    </location>
</feature>